<proteinExistence type="predicted"/>
<reference evidence="3" key="1">
    <citation type="submission" date="2017-01" db="EMBL/GenBank/DDBJ databases">
        <title>Genome Analysis of Deinococcus marmoris KOPRI26562.</title>
        <authorList>
            <person name="Kim J.H."/>
            <person name="Oh H.-M."/>
        </authorList>
    </citation>
    <scope>NUCLEOTIDE SEQUENCE [LARGE SCALE GENOMIC DNA]</scope>
    <source>
        <strain evidence="3">PAMC 26633</strain>
    </source>
</reference>
<name>A0A226WX44_CABSO</name>
<feature type="chain" id="PRO_5012556445" evidence="1">
    <location>
        <begin position="23"/>
        <end position="117"/>
    </location>
</feature>
<organism evidence="2 3">
    <name type="scientific">Caballeronia sordidicola</name>
    <name type="common">Burkholderia sordidicola</name>
    <dbReference type="NCBI Taxonomy" id="196367"/>
    <lineage>
        <taxon>Bacteria</taxon>
        <taxon>Pseudomonadati</taxon>
        <taxon>Pseudomonadota</taxon>
        <taxon>Betaproteobacteria</taxon>
        <taxon>Burkholderiales</taxon>
        <taxon>Burkholderiaceae</taxon>
        <taxon>Caballeronia</taxon>
    </lineage>
</organism>
<evidence type="ECO:0000256" key="1">
    <source>
        <dbReference type="SAM" id="SignalP"/>
    </source>
</evidence>
<dbReference type="AlphaFoldDB" id="A0A226WX44"/>
<comment type="caution">
    <text evidence="2">The sequence shown here is derived from an EMBL/GenBank/DDBJ whole genome shotgun (WGS) entry which is preliminary data.</text>
</comment>
<evidence type="ECO:0000313" key="3">
    <source>
        <dbReference type="Proteomes" id="UP000214720"/>
    </source>
</evidence>
<evidence type="ECO:0000313" key="2">
    <source>
        <dbReference type="EMBL" id="OXC75745.1"/>
    </source>
</evidence>
<protein>
    <submittedName>
        <fullName evidence="2">Potassium efflux system KefA protein / Small-conductance mechanosensitive channel</fullName>
    </submittedName>
</protein>
<sequence>MSLKFVSRAALVAALTLTPALLPDVADVAFASPAKSTAVDDDTPAASTVAIPTPVILSDDDAQAELKRLQRAQDRIKQQASTATSFKQLSGLDDATKQLADDTDKLIAALLPQRAQL</sequence>
<dbReference type="EMBL" id="MTHB01000164">
    <property type="protein sequence ID" value="OXC75745.1"/>
    <property type="molecule type" value="Genomic_DNA"/>
</dbReference>
<dbReference type="Proteomes" id="UP000214720">
    <property type="component" value="Unassembled WGS sequence"/>
</dbReference>
<keyword evidence="1" id="KW-0732">Signal</keyword>
<gene>
    <name evidence="2" type="ORF">BSU04_25310</name>
</gene>
<feature type="signal peptide" evidence="1">
    <location>
        <begin position="1"/>
        <end position="22"/>
    </location>
</feature>
<accession>A0A226WX44</accession>